<evidence type="ECO:0000313" key="7">
    <source>
        <dbReference type="Proteomes" id="UP000046122"/>
    </source>
</evidence>
<evidence type="ECO:0000256" key="2">
    <source>
        <dbReference type="ARBA" id="ARBA00023015"/>
    </source>
</evidence>
<protein>
    <submittedName>
        <fullName evidence="6">Putative DNA-binding transcriptional activator</fullName>
    </submittedName>
</protein>
<dbReference type="GO" id="GO:0032993">
    <property type="term" value="C:protein-DNA complex"/>
    <property type="evidence" value="ECO:0007669"/>
    <property type="project" value="TreeGrafter"/>
</dbReference>
<name>A0A090G3I2_MESPL</name>
<dbReference type="Proteomes" id="UP000046122">
    <property type="component" value="Unassembled WGS sequence"/>
</dbReference>
<dbReference type="FunFam" id="1.10.10.10:FF:000001">
    <property type="entry name" value="LysR family transcriptional regulator"/>
    <property type="match status" value="1"/>
</dbReference>
<dbReference type="SUPFAM" id="SSF53850">
    <property type="entry name" value="Periplasmic binding protein-like II"/>
    <property type="match status" value="1"/>
</dbReference>
<evidence type="ECO:0000313" key="6">
    <source>
        <dbReference type="EMBL" id="CDX51606.1"/>
    </source>
</evidence>
<dbReference type="InterPro" id="IPR005119">
    <property type="entry name" value="LysR_subst-bd"/>
</dbReference>
<dbReference type="Gene3D" id="3.40.190.10">
    <property type="entry name" value="Periplasmic binding protein-like II"/>
    <property type="match status" value="2"/>
</dbReference>
<dbReference type="GO" id="GO:0003677">
    <property type="term" value="F:DNA binding"/>
    <property type="evidence" value="ECO:0007669"/>
    <property type="project" value="UniProtKB-KW"/>
</dbReference>
<evidence type="ECO:0000256" key="3">
    <source>
        <dbReference type="ARBA" id="ARBA00023125"/>
    </source>
</evidence>
<dbReference type="PROSITE" id="PS50931">
    <property type="entry name" value="HTH_LYSR"/>
    <property type="match status" value="1"/>
</dbReference>
<evidence type="ECO:0000256" key="4">
    <source>
        <dbReference type="ARBA" id="ARBA00023163"/>
    </source>
</evidence>
<reference evidence="6 7" key="1">
    <citation type="submission" date="2014-08" db="EMBL/GenBank/DDBJ databases">
        <authorList>
            <person name="Moulin Lionel"/>
        </authorList>
    </citation>
    <scope>NUCLEOTIDE SEQUENCE [LARGE SCALE GENOMIC DNA]</scope>
</reference>
<keyword evidence="3 6" id="KW-0238">DNA-binding</keyword>
<keyword evidence="2" id="KW-0805">Transcription regulation</keyword>
<feature type="domain" description="HTH lysR-type" evidence="5">
    <location>
        <begin position="2"/>
        <end position="59"/>
    </location>
</feature>
<organism evidence="6 7">
    <name type="scientific">Mesorhizobium plurifarium</name>
    <dbReference type="NCBI Taxonomy" id="69974"/>
    <lineage>
        <taxon>Bacteria</taxon>
        <taxon>Pseudomonadati</taxon>
        <taxon>Pseudomonadota</taxon>
        <taxon>Alphaproteobacteria</taxon>
        <taxon>Hyphomicrobiales</taxon>
        <taxon>Phyllobacteriaceae</taxon>
        <taxon>Mesorhizobium</taxon>
    </lineage>
</organism>
<dbReference type="InterPro" id="IPR036390">
    <property type="entry name" value="WH_DNA-bd_sf"/>
</dbReference>
<dbReference type="InterPro" id="IPR036388">
    <property type="entry name" value="WH-like_DNA-bd_sf"/>
</dbReference>
<gene>
    <name evidence="6" type="ORF">MPL3365_130563</name>
</gene>
<dbReference type="EMBL" id="CCNE01000005">
    <property type="protein sequence ID" value="CDX51606.1"/>
    <property type="molecule type" value="Genomic_DNA"/>
</dbReference>
<dbReference type="SUPFAM" id="SSF46785">
    <property type="entry name" value="Winged helix' DNA-binding domain"/>
    <property type="match status" value="1"/>
</dbReference>
<accession>A0A090G3I2</accession>
<dbReference type="AlphaFoldDB" id="A0A090G3I2"/>
<dbReference type="PANTHER" id="PTHR30346">
    <property type="entry name" value="TRANSCRIPTIONAL DUAL REGULATOR HCAR-RELATED"/>
    <property type="match status" value="1"/>
</dbReference>
<proteinExistence type="inferred from homology"/>
<sequence>MFDIRLLPGFMAVARHKHFGKAAEAVHATQPGISQHIAKLEKQLGFRLFDRTKRTVALTPAGEAFYDQSRHLMAMMARMKAEGLQIAQGLLGHLGLGMQSSVLYSDVPLRIATFKKANEKINIRFEVHPGDYLRRLMDRGELDVAITTLPMPSPEYDTMVVSHQPMGVAIMKSHPLAGRQQIMLEDISSEPFIIVPREYDPVSHDMLLSKLRRTCDAPRIAASETPSLNVIARVAVGEGVALIPLGYQRDGHDAVQVVRLEDPDLGAANIYASVHKDNARPTTRHFINALPKLKPAS</sequence>
<comment type="similarity">
    <text evidence="1">Belongs to the LysR transcriptional regulatory family.</text>
</comment>
<evidence type="ECO:0000256" key="1">
    <source>
        <dbReference type="ARBA" id="ARBA00009437"/>
    </source>
</evidence>
<dbReference type="CDD" id="cd08414">
    <property type="entry name" value="PBP2_LTTR_aromatics_like"/>
    <property type="match status" value="1"/>
</dbReference>
<evidence type="ECO:0000259" key="5">
    <source>
        <dbReference type="PROSITE" id="PS50931"/>
    </source>
</evidence>
<keyword evidence="4" id="KW-0804">Transcription</keyword>
<dbReference type="PRINTS" id="PR00039">
    <property type="entry name" value="HTHLYSR"/>
</dbReference>
<dbReference type="Pfam" id="PF00126">
    <property type="entry name" value="HTH_1"/>
    <property type="match status" value="1"/>
</dbReference>
<dbReference type="GO" id="GO:0003700">
    <property type="term" value="F:DNA-binding transcription factor activity"/>
    <property type="evidence" value="ECO:0007669"/>
    <property type="project" value="InterPro"/>
</dbReference>
<dbReference type="PANTHER" id="PTHR30346:SF17">
    <property type="entry name" value="LYSR FAMILY TRANSCRIPTIONAL REGULATOR"/>
    <property type="match status" value="1"/>
</dbReference>
<dbReference type="Gene3D" id="1.10.10.10">
    <property type="entry name" value="Winged helix-like DNA-binding domain superfamily/Winged helix DNA-binding domain"/>
    <property type="match status" value="1"/>
</dbReference>
<dbReference type="Pfam" id="PF03466">
    <property type="entry name" value="LysR_substrate"/>
    <property type="match status" value="1"/>
</dbReference>
<dbReference type="InterPro" id="IPR000847">
    <property type="entry name" value="LysR_HTH_N"/>
</dbReference>